<sequence length="332" mass="35264">MNRSRDVTALAIFGVFLVAVPFIKSDYLFNAILIPFIAVSLAALGLNILAGYAGQVSLGSAAFMAIGAFSTYDLLLYVPHLPFLVALPGAGLITAVAGLVFGLPGLRLRGFYLAISTLAAQFFVQWVFTTFPWFQGGDTSGVITAPPIFIDGFQVSTPVERYLLALAVAAILTVFAIALVRSRVGQSFLAVRDNELAAKVLGINVLKIKLIACAISGFYIGIAGALWAYLYVRTIEPAGYDLDHSFQILFVIILGGLASIRGAFLGAAFLVVLPLLLSRGGAALLGPNFDSGYVDLAEKIILGALIILFLRLEPQGLSALLARFSLNRKATT</sequence>
<name>A0A963YVA4_9PROT</name>
<feature type="transmembrane region" description="Helical" evidence="6">
    <location>
        <begin position="110"/>
        <end position="128"/>
    </location>
</feature>
<dbReference type="EMBL" id="JAESVB010000017">
    <property type="protein sequence ID" value="MCB8877792.1"/>
    <property type="molecule type" value="Genomic_DNA"/>
</dbReference>
<comment type="subcellular location">
    <subcellularLocation>
        <location evidence="1">Cell membrane</location>
        <topology evidence="1">Multi-pass membrane protein</topology>
    </subcellularLocation>
</comment>
<feature type="transmembrane region" description="Helical" evidence="6">
    <location>
        <begin position="244"/>
        <end position="277"/>
    </location>
</feature>
<dbReference type="CDD" id="cd06581">
    <property type="entry name" value="TM_PBP1_LivM_like"/>
    <property type="match status" value="1"/>
</dbReference>
<keyword evidence="4 6" id="KW-1133">Transmembrane helix</keyword>
<dbReference type="PANTHER" id="PTHR30482:SF5">
    <property type="entry name" value="ABC TRANSPORTER PERMEASE PROTEIN"/>
    <property type="match status" value="1"/>
</dbReference>
<dbReference type="RefSeq" id="WP_227323440.1">
    <property type="nucleotide sequence ID" value="NZ_JAESVB010000017.1"/>
</dbReference>
<comment type="caution">
    <text evidence="7">The sequence shown here is derived from an EMBL/GenBank/DDBJ whole genome shotgun (WGS) entry which is preliminary data.</text>
</comment>
<reference evidence="7" key="2">
    <citation type="submission" date="2021-01" db="EMBL/GenBank/DDBJ databases">
        <authorList>
            <person name="Mieszkin S."/>
            <person name="Pouder E."/>
            <person name="Alain K."/>
        </authorList>
    </citation>
    <scope>NUCLEOTIDE SEQUENCE</scope>
    <source>
        <strain evidence="7">HW T2.11</strain>
    </source>
</reference>
<dbReference type="Pfam" id="PF02653">
    <property type="entry name" value="BPD_transp_2"/>
    <property type="match status" value="1"/>
</dbReference>
<reference evidence="7" key="1">
    <citation type="journal article" date="2021" name="Microorganisms">
        <title>Acidisoma silvae sp. nov. and Acidisomacellulosilytica sp. nov., Two Acidophilic Bacteria Isolated from Decaying Wood, Hydrolyzing Cellulose and Producing Poly-3-hydroxybutyrate.</title>
        <authorList>
            <person name="Mieszkin S."/>
            <person name="Pouder E."/>
            <person name="Uroz S."/>
            <person name="Simon-Colin C."/>
            <person name="Alain K."/>
        </authorList>
    </citation>
    <scope>NUCLEOTIDE SEQUENCE</scope>
    <source>
        <strain evidence="7">HW T2.11</strain>
    </source>
</reference>
<feature type="transmembrane region" description="Helical" evidence="6">
    <location>
        <begin position="162"/>
        <end position="180"/>
    </location>
</feature>
<gene>
    <name evidence="7" type="ORF">ASILVAE211_21535</name>
</gene>
<keyword evidence="2" id="KW-1003">Cell membrane</keyword>
<evidence type="ECO:0000256" key="6">
    <source>
        <dbReference type="SAM" id="Phobius"/>
    </source>
</evidence>
<feature type="transmembrane region" description="Helical" evidence="6">
    <location>
        <begin position="210"/>
        <end position="232"/>
    </location>
</feature>
<evidence type="ECO:0000256" key="4">
    <source>
        <dbReference type="ARBA" id="ARBA00022989"/>
    </source>
</evidence>
<keyword evidence="5 6" id="KW-0472">Membrane</keyword>
<proteinExistence type="predicted"/>
<dbReference type="InterPro" id="IPR043428">
    <property type="entry name" value="LivM-like"/>
</dbReference>
<dbReference type="GO" id="GO:0015658">
    <property type="term" value="F:branched-chain amino acid transmembrane transporter activity"/>
    <property type="evidence" value="ECO:0007669"/>
    <property type="project" value="InterPro"/>
</dbReference>
<evidence type="ECO:0000313" key="8">
    <source>
        <dbReference type="Proteomes" id="UP000708298"/>
    </source>
</evidence>
<feature type="transmembrane region" description="Helical" evidence="6">
    <location>
        <begin position="83"/>
        <end position="103"/>
    </location>
</feature>
<feature type="transmembrane region" description="Helical" evidence="6">
    <location>
        <begin position="29"/>
        <end position="49"/>
    </location>
</feature>
<protein>
    <submittedName>
        <fullName evidence="7">Branched-chain amino acid ABC transporter permease</fullName>
    </submittedName>
</protein>
<evidence type="ECO:0000256" key="1">
    <source>
        <dbReference type="ARBA" id="ARBA00004651"/>
    </source>
</evidence>
<keyword evidence="3 6" id="KW-0812">Transmembrane</keyword>
<organism evidence="7 8">
    <name type="scientific">Acidisoma silvae</name>
    <dbReference type="NCBI Taxonomy" id="2802396"/>
    <lineage>
        <taxon>Bacteria</taxon>
        <taxon>Pseudomonadati</taxon>
        <taxon>Pseudomonadota</taxon>
        <taxon>Alphaproteobacteria</taxon>
        <taxon>Acetobacterales</taxon>
        <taxon>Acidocellaceae</taxon>
        <taxon>Acidisoma</taxon>
    </lineage>
</organism>
<dbReference type="GO" id="GO:0005886">
    <property type="term" value="C:plasma membrane"/>
    <property type="evidence" value="ECO:0007669"/>
    <property type="project" value="UniProtKB-SubCell"/>
</dbReference>
<dbReference type="InterPro" id="IPR001851">
    <property type="entry name" value="ABC_transp_permease"/>
</dbReference>
<accession>A0A963YVA4</accession>
<evidence type="ECO:0000256" key="3">
    <source>
        <dbReference type="ARBA" id="ARBA00022692"/>
    </source>
</evidence>
<evidence type="ECO:0000256" key="5">
    <source>
        <dbReference type="ARBA" id="ARBA00023136"/>
    </source>
</evidence>
<dbReference type="AlphaFoldDB" id="A0A963YVA4"/>
<dbReference type="PANTHER" id="PTHR30482">
    <property type="entry name" value="HIGH-AFFINITY BRANCHED-CHAIN AMINO ACID TRANSPORT SYSTEM PERMEASE"/>
    <property type="match status" value="1"/>
</dbReference>
<dbReference type="Proteomes" id="UP000708298">
    <property type="component" value="Unassembled WGS sequence"/>
</dbReference>
<feature type="transmembrane region" description="Helical" evidence="6">
    <location>
        <begin position="7"/>
        <end position="23"/>
    </location>
</feature>
<evidence type="ECO:0000256" key="2">
    <source>
        <dbReference type="ARBA" id="ARBA00022475"/>
    </source>
</evidence>
<feature type="transmembrane region" description="Helical" evidence="6">
    <location>
        <begin position="56"/>
        <end position="77"/>
    </location>
</feature>
<keyword evidence="8" id="KW-1185">Reference proteome</keyword>
<evidence type="ECO:0000313" key="7">
    <source>
        <dbReference type="EMBL" id="MCB8877792.1"/>
    </source>
</evidence>